<feature type="non-terminal residue" evidence="1">
    <location>
        <position position="1"/>
    </location>
</feature>
<organism evidence="1">
    <name type="scientific">marine sediment metagenome</name>
    <dbReference type="NCBI Taxonomy" id="412755"/>
    <lineage>
        <taxon>unclassified sequences</taxon>
        <taxon>metagenomes</taxon>
        <taxon>ecological metagenomes</taxon>
    </lineage>
</organism>
<name>A0A0F8YPD3_9ZZZZ</name>
<proteinExistence type="predicted"/>
<comment type="caution">
    <text evidence="1">The sequence shown here is derived from an EMBL/GenBank/DDBJ whole genome shotgun (WGS) entry which is preliminary data.</text>
</comment>
<gene>
    <name evidence="1" type="ORF">LCGC14_3068820</name>
</gene>
<evidence type="ECO:0000313" key="1">
    <source>
        <dbReference type="EMBL" id="KKK56009.1"/>
    </source>
</evidence>
<dbReference type="AlphaFoldDB" id="A0A0F8YPD3"/>
<reference evidence="1" key="1">
    <citation type="journal article" date="2015" name="Nature">
        <title>Complex archaea that bridge the gap between prokaryotes and eukaryotes.</title>
        <authorList>
            <person name="Spang A."/>
            <person name="Saw J.H."/>
            <person name="Jorgensen S.L."/>
            <person name="Zaremba-Niedzwiedzka K."/>
            <person name="Martijn J."/>
            <person name="Lind A.E."/>
            <person name="van Eijk R."/>
            <person name="Schleper C."/>
            <person name="Guy L."/>
            <person name="Ettema T.J."/>
        </authorList>
    </citation>
    <scope>NUCLEOTIDE SEQUENCE</scope>
</reference>
<sequence length="47" mass="5277">PCIRPLLEERLPVISPINSEGMVTSILTIGSNVKYFLTFVKANRKCQ</sequence>
<protein>
    <submittedName>
        <fullName evidence="1">Uncharacterized protein</fullName>
    </submittedName>
</protein>
<accession>A0A0F8YPD3</accession>
<dbReference type="EMBL" id="LAZR01065207">
    <property type="protein sequence ID" value="KKK56009.1"/>
    <property type="molecule type" value="Genomic_DNA"/>
</dbReference>